<protein>
    <submittedName>
        <fullName evidence="3">(Fe-S)-binding protein</fullName>
    </submittedName>
</protein>
<feature type="region of interest" description="Disordered" evidence="1">
    <location>
        <begin position="312"/>
        <end position="331"/>
    </location>
</feature>
<dbReference type="PANTHER" id="PTHR30296">
    <property type="entry name" value="UNCHARACTERIZED PROTEIN YKGE"/>
    <property type="match status" value="1"/>
</dbReference>
<gene>
    <name evidence="3" type="ORF">L1F31_12710</name>
</gene>
<dbReference type="InterPro" id="IPR004017">
    <property type="entry name" value="Cys_rich_dom"/>
</dbReference>
<dbReference type="EMBL" id="CP093443">
    <property type="protein sequence ID" value="UVI34977.1"/>
    <property type="molecule type" value="Genomic_DNA"/>
</dbReference>
<dbReference type="RefSeq" id="WP_265417650.1">
    <property type="nucleotide sequence ID" value="NZ_CP093443.1"/>
</dbReference>
<evidence type="ECO:0000256" key="1">
    <source>
        <dbReference type="SAM" id="MobiDB-lite"/>
    </source>
</evidence>
<feature type="domain" description="Cysteine-rich" evidence="2">
    <location>
        <begin position="3"/>
        <end position="85"/>
    </location>
</feature>
<keyword evidence="4" id="KW-1185">Reference proteome</keyword>
<organism evidence="3 4">
    <name type="scientific">Brevibacterium spongiae</name>
    <dbReference type="NCBI Taxonomy" id="2909672"/>
    <lineage>
        <taxon>Bacteria</taxon>
        <taxon>Bacillati</taxon>
        <taxon>Actinomycetota</taxon>
        <taxon>Actinomycetes</taxon>
        <taxon>Micrococcales</taxon>
        <taxon>Brevibacteriaceae</taxon>
        <taxon>Brevibacterium</taxon>
    </lineage>
</organism>
<reference evidence="3" key="1">
    <citation type="submission" date="2022-03" db="EMBL/GenBank/DDBJ databases">
        <title>Brevibacterium spongiae sp. nov., isolated from marine sponge.</title>
        <authorList>
            <person name="Li Z."/>
            <person name="Zhang M."/>
        </authorList>
    </citation>
    <scope>NUCLEOTIDE SEQUENCE</scope>
    <source>
        <strain evidence="3">WHS-Z9</strain>
    </source>
</reference>
<accession>A0ABY5SKC0</accession>
<evidence type="ECO:0000313" key="4">
    <source>
        <dbReference type="Proteomes" id="UP001064879"/>
    </source>
</evidence>
<name>A0ABY5SKC0_9MICO</name>
<sequence>MRIALFATCIVDAMYPEVAQATVRVLRRLGHEVIFPEGQSCCGQMHINSGKFAQAEPVIANHVRAFTDTEWDVAVAPSASCVASLGHQQPMVARRMGNDVLASEAADVADRTYELTQFLTDVQGVTDAAADLGSYFPHRVTYHPSCHGMRLLRLGDRQSSLVRSVEGIDFVELPLADSCCGFGGTFSVKNPEVSSAMLADKVRTIQATNADVCTGGDASCLLHIGGGISRFERTGSFDGAPDVTAVHVKETSSTDAQGHTTEKLTTVVGADDDHHLTPGEQGTSPVEPSRSQSGFRVGQAAVHLARILASTKEDPLRVPSEGAEVSGGSLR</sequence>
<evidence type="ECO:0000259" key="2">
    <source>
        <dbReference type="Pfam" id="PF02754"/>
    </source>
</evidence>
<dbReference type="Proteomes" id="UP001064879">
    <property type="component" value="Chromosome"/>
</dbReference>
<feature type="region of interest" description="Disordered" evidence="1">
    <location>
        <begin position="271"/>
        <end position="295"/>
    </location>
</feature>
<dbReference type="Pfam" id="PF02754">
    <property type="entry name" value="CCG"/>
    <property type="match status" value="2"/>
</dbReference>
<feature type="domain" description="Cysteine-rich" evidence="2">
    <location>
        <begin position="140"/>
        <end position="224"/>
    </location>
</feature>
<proteinExistence type="predicted"/>
<dbReference type="PANTHER" id="PTHR30296:SF0">
    <property type="entry name" value="LACTATE UTILIZATION PROTEIN A"/>
    <property type="match status" value="1"/>
</dbReference>
<feature type="compositionally biased region" description="Polar residues" evidence="1">
    <location>
        <begin position="280"/>
        <end position="294"/>
    </location>
</feature>
<evidence type="ECO:0000313" key="3">
    <source>
        <dbReference type="EMBL" id="UVI34977.1"/>
    </source>
</evidence>